<dbReference type="eggNOG" id="ENOG502ZC1Q">
    <property type="taxonomic scope" value="Bacteria"/>
</dbReference>
<dbReference type="PATRIC" id="fig|742738.3.peg.1959"/>
<dbReference type="Proteomes" id="UP000029585">
    <property type="component" value="Unassembled WGS sequence"/>
</dbReference>
<sequence length="271" mass="30682">MSNDKGLLSGSITILIGAVIAIMALVRGPWQAWLLIGVFTLWGLWVVLILLLPYMQQAKRRRQRQQRERQLHAEGIAQNTFTVPELEGPVPDDLLLRYANHRILTYLRSSFPNACFEWCEKRPADLIRSNGTGRIRLYNVEAFDHADITFGKDATIRCDLLKIVPLSKAGTEQGEQADIPPNKQPIDPRIWYENNGRTVMETLIADLNSRGHSKLTLKENGDICIQQGEELVPQEHLSNFPAKVYWPRLVEVFESNGLAAETTAQGIQVSW</sequence>
<keyword evidence="3" id="KW-1185">Reference proteome</keyword>
<feature type="transmembrane region" description="Helical" evidence="1">
    <location>
        <begin position="7"/>
        <end position="26"/>
    </location>
</feature>
<gene>
    <name evidence="2" type="ORF">HMPREF9460_01910</name>
</gene>
<accession>A0A096CL98</accession>
<reference evidence="2 3" key="1">
    <citation type="submission" date="2011-08" db="EMBL/GenBank/DDBJ databases">
        <title>The Genome Sequence of Clostridium orbiscindens 1_3_50AFAA.</title>
        <authorList>
            <consortium name="The Broad Institute Genome Sequencing Platform"/>
            <person name="Earl A."/>
            <person name="Ward D."/>
            <person name="Feldgarden M."/>
            <person name="Gevers D."/>
            <person name="Daigneault M."/>
            <person name="Strauss J."/>
            <person name="Allen-Vercoe E."/>
            <person name="Young S.K."/>
            <person name="Zeng Q."/>
            <person name="Gargeya S."/>
            <person name="Fitzgerald M."/>
            <person name="Haas B."/>
            <person name="Abouelleil A."/>
            <person name="Alvarado L."/>
            <person name="Arachchi H.M."/>
            <person name="Berlin A."/>
            <person name="Brown A."/>
            <person name="Chapman S.B."/>
            <person name="Chen Z."/>
            <person name="Dunbar C."/>
            <person name="Freedman E."/>
            <person name="Gearin G."/>
            <person name="Gellesch M."/>
            <person name="Goldberg J."/>
            <person name="Griggs A."/>
            <person name="Gujja S."/>
            <person name="Heiman D."/>
            <person name="Howarth C."/>
            <person name="Larson L."/>
            <person name="Lui A."/>
            <person name="MacDonald P.J.P."/>
            <person name="Montmayeur A."/>
            <person name="Murphy C."/>
            <person name="Neiman D."/>
            <person name="Pearson M."/>
            <person name="Priest M."/>
            <person name="Roberts A."/>
            <person name="Saif S."/>
            <person name="Shea T."/>
            <person name="Shenoy N."/>
            <person name="Sisk P."/>
            <person name="Stolte C."/>
            <person name="Sykes S."/>
            <person name="Wortman J."/>
            <person name="Nusbaum C."/>
            <person name="Birren B."/>
        </authorList>
    </citation>
    <scope>NUCLEOTIDE SEQUENCE [LARGE SCALE GENOMIC DNA]</scope>
    <source>
        <strain evidence="2 3">1_3_50AFAA</strain>
    </source>
</reference>
<proteinExistence type="predicted"/>
<organism evidence="2 3">
    <name type="scientific">Flavonifractor plautii 1_3_50AFAA</name>
    <dbReference type="NCBI Taxonomy" id="742738"/>
    <lineage>
        <taxon>Bacteria</taxon>
        <taxon>Bacillati</taxon>
        <taxon>Bacillota</taxon>
        <taxon>Clostridia</taxon>
        <taxon>Eubacteriales</taxon>
        <taxon>Oscillospiraceae</taxon>
        <taxon>Flavonifractor</taxon>
    </lineage>
</organism>
<keyword evidence="1" id="KW-1133">Transmembrane helix</keyword>
<name>A0A096CL98_FLAPL</name>
<dbReference type="RefSeq" id="WP_044940996.1">
    <property type="nucleotide sequence ID" value="NZ_KN174163.1"/>
</dbReference>
<evidence type="ECO:0000256" key="1">
    <source>
        <dbReference type="SAM" id="Phobius"/>
    </source>
</evidence>
<evidence type="ECO:0000313" key="2">
    <source>
        <dbReference type="EMBL" id="KGF55597.1"/>
    </source>
</evidence>
<comment type="caution">
    <text evidence="2">The sequence shown here is derived from an EMBL/GenBank/DDBJ whole genome shotgun (WGS) entry which is preliminary data.</text>
</comment>
<dbReference type="EMBL" id="ADLO01000056">
    <property type="protein sequence ID" value="KGF55597.1"/>
    <property type="molecule type" value="Genomic_DNA"/>
</dbReference>
<keyword evidence="1" id="KW-0812">Transmembrane</keyword>
<dbReference type="HOGENOM" id="CLU_089577_0_0_9"/>
<feature type="transmembrane region" description="Helical" evidence="1">
    <location>
        <begin position="32"/>
        <end position="54"/>
    </location>
</feature>
<dbReference type="AlphaFoldDB" id="A0A096CL98"/>
<evidence type="ECO:0000313" key="3">
    <source>
        <dbReference type="Proteomes" id="UP000029585"/>
    </source>
</evidence>
<protein>
    <submittedName>
        <fullName evidence="2">Uncharacterized protein</fullName>
    </submittedName>
</protein>
<keyword evidence="1" id="KW-0472">Membrane</keyword>